<name>A0ABY8NET5_9GAMM</name>
<dbReference type="Gene3D" id="2.40.110.10">
    <property type="entry name" value="Butyryl-CoA Dehydrogenase, subunit A, domain 2"/>
    <property type="match status" value="1"/>
</dbReference>
<evidence type="ECO:0000256" key="2">
    <source>
        <dbReference type="ARBA" id="ARBA00009347"/>
    </source>
</evidence>
<evidence type="ECO:0000256" key="5">
    <source>
        <dbReference type="RuleBase" id="RU362125"/>
    </source>
</evidence>
<evidence type="ECO:0000313" key="9">
    <source>
        <dbReference type="EMBL" id="WGL17438.1"/>
    </source>
</evidence>
<dbReference type="SUPFAM" id="SSF47203">
    <property type="entry name" value="Acyl-CoA dehydrogenase C-terminal domain-like"/>
    <property type="match status" value="1"/>
</dbReference>
<dbReference type="InterPro" id="IPR037069">
    <property type="entry name" value="AcylCoA_DH/ox_N_sf"/>
</dbReference>
<keyword evidence="10" id="KW-1185">Reference proteome</keyword>
<dbReference type="Pfam" id="PF00441">
    <property type="entry name" value="Acyl-CoA_dh_1"/>
    <property type="match status" value="1"/>
</dbReference>
<evidence type="ECO:0000256" key="4">
    <source>
        <dbReference type="ARBA" id="ARBA00022827"/>
    </source>
</evidence>
<dbReference type="RefSeq" id="WP_280321303.1">
    <property type="nucleotide sequence ID" value="NZ_CP118605.1"/>
</dbReference>
<dbReference type="InterPro" id="IPR009075">
    <property type="entry name" value="AcylCo_DH/oxidase_C"/>
</dbReference>
<dbReference type="Gene3D" id="1.20.140.10">
    <property type="entry name" value="Butyryl-CoA Dehydrogenase, subunit A, domain 3"/>
    <property type="match status" value="1"/>
</dbReference>
<evidence type="ECO:0000256" key="3">
    <source>
        <dbReference type="ARBA" id="ARBA00022630"/>
    </source>
</evidence>
<evidence type="ECO:0000259" key="8">
    <source>
        <dbReference type="Pfam" id="PF02771"/>
    </source>
</evidence>
<evidence type="ECO:0000259" key="7">
    <source>
        <dbReference type="Pfam" id="PF02770"/>
    </source>
</evidence>
<dbReference type="PROSITE" id="PS00073">
    <property type="entry name" value="ACYL_COA_DH_2"/>
    <property type="match status" value="1"/>
</dbReference>
<organism evidence="9 10">
    <name type="scientific">Microbulbifer bruguierae</name>
    <dbReference type="NCBI Taxonomy" id="3029061"/>
    <lineage>
        <taxon>Bacteria</taxon>
        <taxon>Pseudomonadati</taxon>
        <taxon>Pseudomonadota</taxon>
        <taxon>Gammaproteobacteria</taxon>
        <taxon>Cellvibrionales</taxon>
        <taxon>Microbulbiferaceae</taxon>
        <taxon>Microbulbifer</taxon>
    </lineage>
</organism>
<proteinExistence type="inferred from homology"/>
<sequence>MLKRNFTEEQVMFRDAYRKFLHEEIVPYMESWREAGIVDRQAFRKAGEMGFLMVWPEEQYGGLGDDDFRFEQIIIEENQYALTGDWYTTLHSRLVGPYLKRFGTEAQLQRFLPECVRGDTILAIAMTEPDAGSDLAGMRATAIDQGDHFLLNGSKTFISNGINADLVIVAAKTDPVNNPRQIGLFLVERGMEGFERGRNLKKMGKKAQDTAELFFNNVRIPKANVLGDPTRGFSHLMEALAEERLIAATEFIAAAQKAFDLTLEFVRERKMFGRSLADFQNSQFKLAELRAELDMQQVYIDQCVAAVNEGALTAVDAAKAKLVTSELLCKVVDEGVQLHGGSGYMDEYPISRMYTDARVTRIYAGTSEVMKILISRDFLQQDFKPFVDRL</sequence>
<keyword evidence="5" id="KW-0560">Oxidoreductase</keyword>
<dbReference type="Gene3D" id="1.10.540.10">
    <property type="entry name" value="Acyl-CoA dehydrogenase/oxidase, N-terminal domain"/>
    <property type="match status" value="1"/>
</dbReference>
<dbReference type="InterPro" id="IPR046373">
    <property type="entry name" value="Acyl-CoA_Oxase/DH_mid-dom_sf"/>
</dbReference>
<accession>A0ABY8NET5</accession>
<evidence type="ECO:0000259" key="6">
    <source>
        <dbReference type="Pfam" id="PF00441"/>
    </source>
</evidence>
<dbReference type="Proteomes" id="UP001236500">
    <property type="component" value="Chromosome"/>
</dbReference>
<dbReference type="PROSITE" id="PS00072">
    <property type="entry name" value="ACYL_COA_DH_1"/>
    <property type="match status" value="1"/>
</dbReference>
<dbReference type="InterPro" id="IPR013786">
    <property type="entry name" value="AcylCoA_DH/ox_N"/>
</dbReference>
<comment type="similarity">
    <text evidence="2 5">Belongs to the acyl-CoA dehydrogenase family.</text>
</comment>
<reference evidence="9 10" key="1">
    <citation type="submission" date="2023-02" db="EMBL/GenBank/DDBJ databases">
        <title>Description and genomic characterization of Microbulbifer bruguierae sp. nov., isolated from the sediment of mangrove plant Bruguiera sexangula.</title>
        <authorList>
            <person name="Long M."/>
        </authorList>
    </citation>
    <scope>NUCLEOTIDE SEQUENCE [LARGE SCALE GENOMIC DNA]</scope>
    <source>
        <strain evidence="9 10">H12</strain>
    </source>
</reference>
<dbReference type="Pfam" id="PF02771">
    <property type="entry name" value="Acyl-CoA_dh_N"/>
    <property type="match status" value="1"/>
</dbReference>
<dbReference type="EMBL" id="CP118605">
    <property type="protein sequence ID" value="WGL17438.1"/>
    <property type="molecule type" value="Genomic_DNA"/>
</dbReference>
<feature type="domain" description="Acyl-CoA dehydrogenase/oxidase C-terminal" evidence="6">
    <location>
        <begin position="231"/>
        <end position="377"/>
    </location>
</feature>
<dbReference type="InterPro" id="IPR006091">
    <property type="entry name" value="Acyl-CoA_Oxase/DH_mid-dom"/>
</dbReference>
<protein>
    <submittedName>
        <fullName evidence="9">Acyl-CoA dehydrogenase family protein</fullName>
    </submittedName>
</protein>
<feature type="domain" description="Acyl-CoA oxidase/dehydrogenase middle" evidence="7">
    <location>
        <begin position="123"/>
        <end position="218"/>
    </location>
</feature>
<dbReference type="InterPro" id="IPR036250">
    <property type="entry name" value="AcylCo_DH-like_C"/>
</dbReference>
<keyword evidence="3 5" id="KW-0285">Flavoprotein</keyword>
<dbReference type="InterPro" id="IPR009100">
    <property type="entry name" value="AcylCoA_DH/oxidase_NM_dom_sf"/>
</dbReference>
<dbReference type="InterPro" id="IPR006089">
    <property type="entry name" value="Acyl-CoA_DH_CS"/>
</dbReference>
<evidence type="ECO:0000313" key="10">
    <source>
        <dbReference type="Proteomes" id="UP001236500"/>
    </source>
</evidence>
<comment type="cofactor">
    <cofactor evidence="1 5">
        <name>FAD</name>
        <dbReference type="ChEBI" id="CHEBI:57692"/>
    </cofactor>
</comment>
<dbReference type="Pfam" id="PF02770">
    <property type="entry name" value="Acyl-CoA_dh_M"/>
    <property type="match status" value="1"/>
</dbReference>
<dbReference type="PANTHER" id="PTHR43884:SF12">
    <property type="entry name" value="ISOVALERYL-COA DEHYDROGENASE, MITOCHONDRIAL-RELATED"/>
    <property type="match status" value="1"/>
</dbReference>
<gene>
    <name evidence="9" type="ORF">PVT68_03865</name>
</gene>
<feature type="domain" description="Acyl-CoA dehydrogenase/oxidase N-terminal" evidence="8">
    <location>
        <begin position="7"/>
        <end position="119"/>
    </location>
</feature>
<dbReference type="PANTHER" id="PTHR43884">
    <property type="entry name" value="ACYL-COA DEHYDROGENASE"/>
    <property type="match status" value="1"/>
</dbReference>
<keyword evidence="4 5" id="KW-0274">FAD</keyword>
<dbReference type="SUPFAM" id="SSF56645">
    <property type="entry name" value="Acyl-CoA dehydrogenase NM domain-like"/>
    <property type="match status" value="1"/>
</dbReference>
<evidence type="ECO:0000256" key="1">
    <source>
        <dbReference type="ARBA" id="ARBA00001974"/>
    </source>
</evidence>